<evidence type="ECO:0000313" key="1">
    <source>
        <dbReference type="EnsemblMetazoa" id="Aqu2.1.33056_001"/>
    </source>
</evidence>
<name>A0A1X7UZC9_AMPQE</name>
<dbReference type="InParanoid" id="A0A1X7UZC9"/>
<dbReference type="EnsemblMetazoa" id="Aqu2.1.33056_001">
    <property type="protein sequence ID" value="Aqu2.1.33056_001"/>
    <property type="gene ID" value="Aqu2.1.33056"/>
</dbReference>
<sequence>FNPLSLTVTPLSLNLRKGSIRVLEIKGELRKEERRKDRKERGEKISDPE</sequence>
<accession>A0A1X7UZC9</accession>
<proteinExistence type="predicted"/>
<dbReference type="AlphaFoldDB" id="A0A1X7UZC9"/>
<reference evidence="1" key="1">
    <citation type="submission" date="2017-05" db="UniProtKB">
        <authorList>
            <consortium name="EnsemblMetazoa"/>
        </authorList>
    </citation>
    <scope>IDENTIFICATION</scope>
</reference>
<organism evidence="1">
    <name type="scientific">Amphimedon queenslandica</name>
    <name type="common">Sponge</name>
    <dbReference type="NCBI Taxonomy" id="400682"/>
    <lineage>
        <taxon>Eukaryota</taxon>
        <taxon>Metazoa</taxon>
        <taxon>Porifera</taxon>
        <taxon>Demospongiae</taxon>
        <taxon>Heteroscleromorpha</taxon>
        <taxon>Haplosclerida</taxon>
        <taxon>Niphatidae</taxon>
        <taxon>Amphimedon</taxon>
    </lineage>
</organism>
<protein>
    <submittedName>
        <fullName evidence="1">Uncharacterized protein</fullName>
    </submittedName>
</protein>